<evidence type="ECO:0000256" key="4">
    <source>
        <dbReference type="ARBA" id="ARBA00022679"/>
    </source>
</evidence>
<evidence type="ECO:0000313" key="11">
    <source>
        <dbReference type="EMBL" id="CCH57828.1"/>
    </source>
</evidence>
<sequence length="957" mass="110914">MKSFKRHIGNHYRITTLICIITFYFISHCLKEGKDPRIYEELSDTNQDSYLQDYIISPASNWKSNLYLNNKLSNDVQIPDKTISKENTKLDWNARRKLLKKSGKPILKSIFQKLIISSSSSGQNNIQLSPNCPIKRPVASKSIREDEWEYLTFNNLNQCLIIDDTTLQNLKTDHQNFLESLNILQDLPINMYYGKGIVLIGGGKNTLFASIVAKFIRDQGNEIPVEIFIPPTPQKDSLSNFDFKQSESDFCNKISKELNTNCIFISDIIDEEDFHLPELTESTTLLLALLTSSFDDTLVLSPKNFPLKPLDTIFQLKPYPETGFISWPGFWRRAIHPSTYDIMGKQINFDKRIRMFLDDITPPKVYTSEEQKNATFKNSIPLHDLEGTLPDPVTSGSQFLIKKSKNIDTILLALYYSVNGPSWYYILWYQKISPHSSKDELTIAAHILDKPFYQVKATPFLDGIVKTKERPMFSSTLYHDFQQDFAFYTFAKMNIKSTYDLKDSNDIQFDPSYTYEKFSNNYMDVGWEAIRNGNHLMFAHSNLFDGDPKLLKNRKLLIDDISKEPLLMTWNIAIFEKQNIELESFKTMHEYLCEKAYYFDYLEDEYVDETNALPGMCLFIKQRLDFLQSSADDAKKTIDARIKFEEKMMEYDKLKNQLSLEDKLIKARIEKILSTKRLREKEVYFKKKPRINLKENGTPDWDSELFFEEIEESSVTDLDAEKDVDETATVDELITEEEIEFQKLQDLEEDKNGGKFAKMRKKKSNILEGSFKHKKEQPPIFGIERNGRLELVKLDEMLEIILLDSKVKFDAQNRGAIREKDDLSLFNDIDKQEENSDQKIEGTGVKGAPKKDGKLNLRDDPVMQELVRKKKQELMEENKRKNGVNVIKYAPIPEGQDVPKGFNPMEKAAVKKKLEKDLKLKNKFVGRPKGKAELNAPTSPEETKGKISTKYNNFEKS</sequence>
<evidence type="ECO:0000256" key="6">
    <source>
        <dbReference type="ARBA" id="ARBA00022968"/>
    </source>
</evidence>
<dbReference type="AlphaFoldDB" id="I2GUM6"/>
<accession>I2GUM6</accession>
<keyword evidence="12" id="KW-1185">Reference proteome</keyword>
<dbReference type="OrthoDB" id="430354at2759"/>
<evidence type="ECO:0000256" key="9">
    <source>
        <dbReference type="ARBA" id="ARBA00023136"/>
    </source>
</evidence>
<dbReference type="RefSeq" id="XP_004177347.1">
    <property type="nucleotide sequence ID" value="XM_004177299.1"/>
</dbReference>
<dbReference type="EMBL" id="HE806316">
    <property type="protein sequence ID" value="CCH57828.1"/>
    <property type="molecule type" value="Genomic_DNA"/>
</dbReference>
<reference evidence="11 12" key="1">
    <citation type="journal article" date="2011" name="Proc. Natl. Acad. Sci. U.S.A.">
        <title>Evolutionary erosion of yeast sex chromosomes by mating-type switching accidents.</title>
        <authorList>
            <person name="Gordon J.L."/>
            <person name="Armisen D."/>
            <person name="Proux-Wera E."/>
            <person name="Oheigeartaigh S.S."/>
            <person name="Byrne K.P."/>
            <person name="Wolfe K.H."/>
        </authorList>
    </citation>
    <scope>NUCLEOTIDE SEQUENCE [LARGE SCALE GENOMIC DNA]</scope>
    <source>
        <strain evidence="12">ATCC 34711 / CBS 6284 / DSM 70876 / NBRC 10599 / NRRL Y-10934 / UCD 77-7</strain>
    </source>
</reference>
<evidence type="ECO:0000256" key="5">
    <source>
        <dbReference type="ARBA" id="ARBA00022692"/>
    </source>
</evidence>
<dbReference type="Proteomes" id="UP000002866">
    <property type="component" value="Chromosome 1"/>
</dbReference>
<dbReference type="SUPFAM" id="SSF53448">
    <property type="entry name" value="Nucleotide-diphospho-sugar transferases"/>
    <property type="match status" value="1"/>
</dbReference>
<dbReference type="InterPro" id="IPR029044">
    <property type="entry name" value="Nucleotide-diphossugar_trans"/>
</dbReference>
<dbReference type="GeneID" id="14492678"/>
<evidence type="ECO:0000256" key="10">
    <source>
        <dbReference type="SAM" id="MobiDB-lite"/>
    </source>
</evidence>
<keyword evidence="6" id="KW-0735">Signal-anchor</keyword>
<dbReference type="GO" id="GO:0000026">
    <property type="term" value="F:alpha-1,2-mannosyltransferase activity"/>
    <property type="evidence" value="ECO:0007669"/>
    <property type="project" value="TreeGrafter"/>
</dbReference>
<evidence type="ECO:0000256" key="8">
    <source>
        <dbReference type="ARBA" id="ARBA00023034"/>
    </source>
</evidence>
<evidence type="ECO:0000256" key="7">
    <source>
        <dbReference type="ARBA" id="ARBA00022989"/>
    </source>
</evidence>
<dbReference type="Pfam" id="PF11051">
    <property type="entry name" value="Mannosyl_trans3"/>
    <property type="match status" value="1"/>
</dbReference>
<feature type="region of interest" description="Disordered" evidence="10">
    <location>
        <begin position="921"/>
        <end position="957"/>
    </location>
</feature>
<evidence type="ECO:0000256" key="2">
    <source>
        <dbReference type="ARBA" id="ARBA00004922"/>
    </source>
</evidence>
<dbReference type="PANTHER" id="PTHR31646">
    <property type="entry name" value="ALPHA-1,2-MANNOSYLTRANSFERASE MNN2"/>
    <property type="match status" value="1"/>
</dbReference>
<comment type="similarity">
    <text evidence="3">Belongs to the MNN1/MNT family.</text>
</comment>
<dbReference type="KEGG" id="tbl:TBLA_0A00270"/>
<comment type="subcellular location">
    <subcellularLocation>
        <location evidence="1">Golgi apparatus membrane</location>
        <topology evidence="1">Single-pass type II membrane protein</topology>
    </subcellularLocation>
</comment>
<dbReference type="eggNOG" id="ENOG502QQ16">
    <property type="taxonomic scope" value="Eukaryota"/>
</dbReference>
<dbReference type="InterPro" id="IPR022751">
    <property type="entry name" value="Alpha_mannosyltransferase"/>
</dbReference>
<dbReference type="GO" id="GO:0046354">
    <property type="term" value="P:mannan biosynthetic process"/>
    <property type="evidence" value="ECO:0007669"/>
    <property type="project" value="TreeGrafter"/>
</dbReference>
<dbReference type="HOGENOM" id="CLU_013298_1_1_1"/>
<dbReference type="STRING" id="1071380.I2GUM6"/>
<keyword evidence="5" id="KW-0812">Transmembrane</keyword>
<evidence type="ECO:0000313" key="12">
    <source>
        <dbReference type="Proteomes" id="UP000002866"/>
    </source>
</evidence>
<feature type="region of interest" description="Disordered" evidence="10">
    <location>
        <begin position="833"/>
        <end position="856"/>
    </location>
</feature>
<comment type="pathway">
    <text evidence="2">Protein modification; protein glycosylation.</text>
</comment>
<keyword evidence="8" id="KW-0333">Golgi apparatus</keyword>
<protein>
    <submittedName>
        <fullName evidence="11">Uncharacterized protein</fullName>
    </submittedName>
</protein>
<keyword evidence="9" id="KW-0472">Membrane</keyword>
<name>I2GUM6_HENB6</name>
<proteinExistence type="inferred from homology"/>
<organism evidence="11 12">
    <name type="scientific">Henningerozyma blattae (strain ATCC 34711 / CBS 6284 / DSM 70876 / NBRC 10599 / NRRL Y-10934 / UCD 77-7)</name>
    <name type="common">Yeast</name>
    <name type="synonym">Tetrapisispora blattae</name>
    <dbReference type="NCBI Taxonomy" id="1071380"/>
    <lineage>
        <taxon>Eukaryota</taxon>
        <taxon>Fungi</taxon>
        <taxon>Dikarya</taxon>
        <taxon>Ascomycota</taxon>
        <taxon>Saccharomycotina</taxon>
        <taxon>Saccharomycetes</taxon>
        <taxon>Saccharomycetales</taxon>
        <taxon>Saccharomycetaceae</taxon>
        <taxon>Henningerozyma</taxon>
    </lineage>
</organism>
<gene>
    <name evidence="11" type="primary">TBLA0A00270</name>
    <name evidence="11" type="ORF">TBLA_0A00270</name>
</gene>
<dbReference type="InParanoid" id="I2GUM6"/>
<keyword evidence="4" id="KW-0808">Transferase</keyword>
<dbReference type="PANTHER" id="PTHR31646:SF1">
    <property type="entry name" value="ALPHA-1,2-MANNOSYLTRANSFERASE MNN2"/>
    <property type="match status" value="1"/>
</dbReference>
<dbReference type="GO" id="GO:0000139">
    <property type="term" value="C:Golgi membrane"/>
    <property type="evidence" value="ECO:0007669"/>
    <property type="project" value="UniProtKB-SubCell"/>
</dbReference>
<evidence type="ECO:0000256" key="1">
    <source>
        <dbReference type="ARBA" id="ARBA00004323"/>
    </source>
</evidence>
<keyword evidence="7" id="KW-1133">Transmembrane helix</keyword>
<evidence type="ECO:0000256" key="3">
    <source>
        <dbReference type="ARBA" id="ARBA00009105"/>
    </source>
</evidence>